<dbReference type="InterPro" id="IPR001138">
    <property type="entry name" value="Zn2Cys6_DnaBD"/>
</dbReference>
<reference evidence="4 5" key="1">
    <citation type="journal article" date="2025" name="Microbiol. Resour. Announc.">
        <title>Draft genome sequences for Neonectria magnoliae and Neonectria punicea, canker pathogens of Liriodendron tulipifera and Acer saccharum in West Virginia.</title>
        <authorList>
            <person name="Petronek H.M."/>
            <person name="Kasson M.T."/>
            <person name="Metheny A.M."/>
            <person name="Stauder C.M."/>
            <person name="Lovett B."/>
            <person name="Lynch S.C."/>
            <person name="Garnas J.R."/>
            <person name="Kasson L.R."/>
            <person name="Stajich J.E."/>
        </authorList>
    </citation>
    <scope>NUCLEOTIDE SEQUENCE [LARGE SCALE GENOMIC DNA]</scope>
    <source>
        <strain evidence="4 5">NRRL 64653</strain>
    </source>
</reference>
<proteinExistence type="predicted"/>
<protein>
    <recommendedName>
        <fullName evidence="3">Zn(2)-C6 fungal-type domain-containing protein</fullName>
    </recommendedName>
</protein>
<dbReference type="InterPro" id="IPR036864">
    <property type="entry name" value="Zn2-C6_fun-type_DNA-bd_sf"/>
</dbReference>
<evidence type="ECO:0000256" key="1">
    <source>
        <dbReference type="ARBA" id="ARBA00004123"/>
    </source>
</evidence>
<dbReference type="SMART" id="SM00066">
    <property type="entry name" value="GAL4"/>
    <property type="match status" value="1"/>
</dbReference>
<dbReference type="InterPro" id="IPR021858">
    <property type="entry name" value="Fun_TF"/>
</dbReference>
<comment type="subcellular location">
    <subcellularLocation>
        <location evidence="1">Nucleus</location>
    </subcellularLocation>
</comment>
<gene>
    <name evidence="4" type="ORF">QQX98_003587</name>
</gene>
<dbReference type="PANTHER" id="PTHR37534">
    <property type="entry name" value="TRANSCRIPTIONAL ACTIVATOR PROTEIN UGA3"/>
    <property type="match status" value="1"/>
</dbReference>
<dbReference type="PANTHER" id="PTHR37534:SF11">
    <property type="entry name" value="ZN(II)2CYS6 TRANSCRIPTION FACTOR (EUROFUNG)"/>
    <property type="match status" value="1"/>
</dbReference>
<organism evidence="4 5">
    <name type="scientific">Neonectria punicea</name>
    <dbReference type="NCBI Taxonomy" id="979145"/>
    <lineage>
        <taxon>Eukaryota</taxon>
        <taxon>Fungi</taxon>
        <taxon>Dikarya</taxon>
        <taxon>Ascomycota</taxon>
        <taxon>Pezizomycotina</taxon>
        <taxon>Sordariomycetes</taxon>
        <taxon>Hypocreomycetidae</taxon>
        <taxon>Hypocreales</taxon>
        <taxon>Nectriaceae</taxon>
        <taxon>Neonectria</taxon>
    </lineage>
</organism>
<dbReference type="Pfam" id="PF11951">
    <property type="entry name" value="Fungal_trans_2"/>
    <property type="match status" value="1"/>
</dbReference>
<evidence type="ECO:0000259" key="3">
    <source>
        <dbReference type="PROSITE" id="PS50048"/>
    </source>
</evidence>
<dbReference type="CDD" id="cd00067">
    <property type="entry name" value="GAL4"/>
    <property type="match status" value="1"/>
</dbReference>
<evidence type="ECO:0000313" key="5">
    <source>
        <dbReference type="Proteomes" id="UP001498476"/>
    </source>
</evidence>
<feature type="domain" description="Zn(2)-C6 fungal-type" evidence="3">
    <location>
        <begin position="20"/>
        <end position="48"/>
    </location>
</feature>
<comment type="caution">
    <text evidence="4">The sequence shown here is derived from an EMBL/GenBank/DDBJ whole genome shotgun (WGS) entry which is preliminary data.</text>
</comment>
<dbReference type="SUPFAM" id="SSF57701">
    <property type="entry name" value="Zn2/Cys6 DNA-binding domain"/>
    <property type="match status" value="1"/>
</dbReference>
<dbReference type="EMBL" id="JAZAVJ010000041">
    <property type="protein sequence ID" value="KAK7419085.1"/>
    <property type="molecule type" value="Genomic_DNA"/>
</dbReference>
<sequence>MPSSRSRPRLMKCRSKSRAGCRTCKIKRLKCGEETPQCRNCVSKGVVCPGYQKDLKWSTKYESRRGVMLAEPVEFDQLVSAASKSICARSNRQGQSREPHRAKKESVINSVTKIDENVLPDEMIHTEQKYHFNLFKSPKLGQYPDRAPSPDEQYQIAQRPNLCQTLTQPSTRLVELWFKSVCGVWSAFDSPANPFRRLCSSLWGSSEVVFYSLQSMASTSLTIDSPDFKEVTALAPQLANQALIQELQTLFKAPKDVSSVPAGLLISLFCMSSSCSWVDSRELGLQYLGNARVVLDLLELNLHSLHEEDRQLLGFFRGCLVYEQMLRGIVSNRAEDISVLLEWNATDLTMDPLDLHPWTGVSTGIVMLLGKAMALCRRSRDLWRHRPIATCNLMLQALHDIAEGQQLEEIPLTSPMRCLQPLLCVCAGSGLRHESVEGPEALSKEARPVIDQEEHASPQELDATSTVYYQDSEVAQARDFLLSRLNELDQGILSNSVTVARQLLIAIWTAFDKDSVEQQSHWMDIMAGTRSWTVFG</sequence>
<evidence type="ECO:0000256" key="2">
    <source>
        <dbReference type="ARBA" id="ARBA00023242"/>
    </source>
</evidence>
<name>A0ABR1HDA1_9HYPO</name>
<dbReference type="PROSITE" id="PS00463">
    <property type="entry name" value="ZN2_CY6_FUNGAL_1"/>
    <property type="match status" value="1"/>
</dbReference>
<accession>A0ABR1HDA1</accession>
<dbReference type="Pfam" id="PF00172">
    <property type="entry name" value="Zn_clus"/>
    <property type="match status" value="1"/>
</dbReference>
<keyword evidence="2" id="KW-0539">Nucleus</keyword>
<evidence type="ECO:0000313" key="4">
    <source>
        <dbReference type="EMBL" id="KAK7419085.1"/>
    </source>
</evidence>
<dbReference type="PROSITE" id="PS50048">
    <property type="entry name" value="ZN2_CY6_FUNGAL_2"/>
    <property type="match status" value="1"/>
</dbReference>
<dbReference type="Proteomes" id="UP001498476">
    <property type="component" value="Unassembled WGS sequence"/>
</dbReference>
<keyword evidence="5" id="KW-1185">Reference proteome</keyword>